<dbReference type="OrthoDB" id="47007at2759"/>
<keyword evidence="6" id="KW-0472">Membrane</keyword>
<dbReference type="PANTHER" id="PTHR43899:SF13">
    <property type="entry name" value="RH59310P"/>
    <property type="match status" value="1"/>
</dbReference>
<reference evidence="7" key="1">
    <citation type="journal article" date="2021" name="Nat. Commun.">
        <title>Genetic determinants of endophytism in the Arabidopsis root mycobiome.</title>
        <authorList>
            <person name="Mesny F."/>
            <person name="Miyauchi S."/>
            <person name="Thiergart T."/>
            <person name="Pickel B."/>
            <person name="Atanasova L."/>
            <person name="Karlsson M."/>
            <person name="Huettel B."/>
            <person name="Barry K.W."/>
            <person name="Haridas S."/>
            <person name="Chen C."/>
            <person name="Bauer D."/>
            <person name="Andreopoulos W."/>
            <person name="Pangilinan J."/>
            <person name="LaButti K."/>
            <person name="Riley R."/>
            <person name="Lipzen A."/>
            <person name="Clum A."/>
            <person name="Drula E."/>
            <person name="Henrissat B."/>
            <person name="Kohler A."/>
            <person name="Grigoriev I.V."/>
            <person name="Martin F.M."/>
            <person name="Hacquard S."/>
        </authorList>
    </citation>
    <scope>NUCLEOTIDE SEQUENCE</scope>
    <source>
        <strain evidence="7">MPI-CAGE-AT-0147</strain>
    </source>
</reference>
<sequence length="337" mass="36102">MSPTALPPAANAAFTIVGIAATVSFLHNLFSFIHPYLQFSLLYRYAHPSPSGAGPWALVTGASDGIGREFANELAANGFNVVLHGRNQTKLSNVALKLEEDFPARSFRTLIADASSVQCTSCLSDASGDKETEPRVNFEVIKRQLSDLNLTVVINNAGGGLRDPTFAPLHEYSEERISGNISLNALFPLHLTRTLLPILIQNSPSLVMNISSMADQGFPLVAAYAASKSFLMTLTESVGLEMELAGHDVEVLGVRVGRTTGTSGLNARPSMFVPLARDLARAALGRVGCGRRIVDGYWAHSLQNLAASFLPALLLDKVKLDVMLKEKAGELAKKKAS</sequence>
<keyword evidence="8" id="KW-1185">Reference proteome</keyword>
<dbReference type="EMBL" id="JAGMUV010000006">
    <property type="protein sequence ID" value="KAH7153372.1"/>
    <property type="molecule type" value="Genomic_DNA"/>
</dbReference>
<comment type="subcellular location">
    <subcellularLocation>
        <location evidence="1">Endoplasmic reticulum</location>
    </subcellularLocation>
</comment>
<comment type="caution">
    <text evidence="7">The sequence shown here is derived from an EMBL/GenBank/DDBJ whole genome shotgun (WGS) entry which is preliminary data.</text>
</comment>
<evidence type="ECO:0000256" key="2">
    <source>
        <dbReference type="ARBA" id="ARBA00006484"/>
    </source>
</evidence>
<keyword evidence="6" id="KW-0812">Transmembrane</keyword>
<keyword evidence="6" id="KW-1133">Transmembrane helix</keyword>
<evidence type="ECO:0000256" key="5">
    <source>
        <dbReference type="RuleBase" id="RU000363"/>
    </source>
</evidence>
<dbReference type="Proteomes" id="UP000738349">
    <property type="component" value="Unassembled WGS sequence"/>
</dbReference>
<proteinExistence type="inferred from homology"/>
<dbReference type="Pfam" id="PF00106">
    <property type="entry name" value="adh_short"/>
    <property type="match status" value="1"/>
</dbReference>
<dbReference type="Gene3D" id="3.40.50.720">
    <property type="entry name" value="NAD(P)-binding Rossmann-like Domain"/>
    <property type="match status" value="1"/>
</dbReference>
<dbReference type="AlphaFoldDB" id="A0A9P9J6U3"/>
<evidence type="ECO:0000256" key="1">
    <source>
        <dbReference type="ARBA" id="ARBA00004240"/>
    </source>
</evidence>
<dbReference type="GO" id="GO:0005783">
    <property type="term" value="C:endoplasmic reticulum"/>
    <property type="evidence" value="ECO:0007669"/>
    <property type="project" value="UniProtKB-SubCell"/>
</dbReference>
<dbReference type="PANTHER" id="PTHR43899">
    <property type="entry name" value="RH59310P"/>
    <property type="match status" value="1"/>
</dbReference>
<dbReference type="InterPro" id="IPR020904">
    <property type="entry name" value="Sc_DH/Rdtase_CS"/>
</dbReference>
<feature type="transmembrane region" description="Helical" evidence="6">
    <location>
        <begin position="12"/>
        <end position="37"/>
    </location>
</feature>
<comment type="similarity">
    <text evidence="2 5">Belongs to the short-chain dehydrogenases/reductases (SDR) family.</text>
</comment>
<evidence type="ECO:0000313" key="8">
    <source>
        <dbReference type="Proteomes" id="UP000738349"/>
    </source>
</evidence>
<protein>
    <submittedName>
        <fullName evidence="7">Oxidoreductase,short chain dehydrogenase</fullName>
    </submittedName>
</protein>
<dbReference type="PRINTS" id="PR00080">
    <property type="entry name" value="SDRFAMILY"/>
</dbReference>
<evidence type="ECO:0000256" key="6">
    <source>
        <dbReference type="SAM" id="Phobius"/>
    </source>
</evidence>
<dbReference type="InterPro" id="IPR002347">
    <property type="entry name" value="SDR_fam"/>
</dbReference>
<name>A0A9P9J6U3_9HYPO</name>
<accession>A0A9P9J6U3</accession>
<dbReference type="SUPFAM" id="SSF51735">
    <property type="entry name" value="NAD(P)-binding Rossmann-fold domains"/>
    <property type="match status" value="1"/>
</dbReference>
<dbReference type="PRINTS" id="PR00081">
    <property type="entry name" value="GDHRDH"/>
</dbReference>
<organism evidence="7 8">
    <name type="scientific">Dactylonectria macrodidyma</name>
    <dbReference type="NCBI Taxonomy" id="307937"/>
    <lineage>
        <taxon>Eukaryota</taxon>
        <taxon>Fungi</taxon>
        <taxon>Dikarya</taxon>
        <taxon>Ascomycota</taxon>
        <taxon>Pezizomycotina</taxon>
        <taxon>Sordariomycetes</taxon>
        <taxon>Hypocreomycetidae</taxon>
        <taxon>Hypocreales</taxon>
        <taxon>Nectriaceae</taxon>
        <taxon>Dactylonectria</taxon>
    </lineage>
</organism>
<keyword evidence="4" id="KW-0560">Oxidoreductase</keyword>
<dbReference type="GO" id="GO:0016491">
    <property type="term" value="F:oxidoreductase activity"/>
    <property type="evidence" value="ECO:0007669"/>
    <property type="project" value="UniProtKB-KW"/>
</dbReference>
<evidence type="ECO:0000313" key="7">
    <source>
        <dbReference type="EMBL" id="KAH7153372.1"/>
    </source>
</evidence>
<dbReference type="InterPro" id="IPR036291">
    <property type="entry name" value="NAD(P)-bd_dom_sf"/>
</dbReference>
<dbReference type="InterPro" id="IPR051019">
    <property type="entry name" value="VLCFA-Steroid_DH"/>
</dbReference>
<gene>
    <name evidence="7" type="ORF">EDB81DRAFT_791279</name>
</gene>
<evidence type="ECO:0000256" key="3">
    <source>
        <dbReference type="ARBA" id="ARBA00022857"/>
    </source>
</evidence>
<dbReference type="PROSITE" id="PS00061">
    <property type="entry name" value="ADH_SHORT"/>
    <property type="match status" value="1"/>
</dbReference>
<evidence type="ECO:0000256" key="4">
    <source>
        <dbReference type="ARBA" id="ARBA00023002"/>
    </source>
</evidence>
<keyword evidence="3" id="KW-0521">NADP</keyword>